<keyword evidence="2" id="KW-1133">Transmembrane helix</keyword>
<comment type="caution">
    <text evidence="3">The sequence shown here is derived from an EMBL/GenBank/DDBJ whole genome shotgun (WGS) entry which is preliminary data.</text>
</comment>
<feature type="transmembrane region" description="Helical" evidence="2">
    <location>
        <begin position="32"/>
        <end position="51"/>
    </location>
</feature>
<feature type="compositionally biased region" description="Basic and acidic residues" evidence="1">
    <location>
        <begin position="96"/>
        <end position="108"/>
    </location>
</feature>
<feature type="region of interest" description="Disordered" evidence="1">
    <location>
        <begin position="83"/>
        <end position="162"/>
    </location>
</feature>
<evidence type="ECO:0000313" key="3">
    <source>
        <dbReference type="EMBL" id="CAD5207264.1"/>
    </source>
</evidence>
<keyword evidence="2" id="KW-0812">Transmembrane</keyword>
<sequence length="248" mass="27480">MMRFALEQTTVAPAGSNATLNRWPHIIIEKNAVMGFVCLWMACVSFVVFILHRTQAWPQFDEFGIDDNDVKLGRLEKGEKKKIKIPALTPPASSAYKERPEDSVEAKPADPTARPAKKPDAPKPTKTTPQTSVKPRTPEDDPKPTNKIKIPPKAEPDVIMPASDSECIDIKSQEMNTMTPYDQQKMDRLKSKKVYTKPEPLSAEAIVDNRRNNLKTAPAPASRLNTHGSPVETARALHSPTLGPEAPR</sequence>
<evidence type="ECO:0000256" key="2">
    <source>
        <dbReference type="SAM" id="Phobius"/>
    </source>
</evidence>
<reference evidence="3" key="1">
    <citation type="submission" date="2020-09" db="EMBL/GenBank/DDBJ databases">
        <authorList>
            <person name="Kikuchi T."/>
        </authorList>
    </citation>
    <scope>NUCLEOTIDE SEQUENCE</scope>
    <source>
        <strain evidence="3">SH1</strain>
    </source>
</reference>
<dbReference type="Proteomes" id="UP000614601">
    <property type="component" value="Unassembled WGS sequence"/>
</dbReference>
<proteinExistence type="predicted"/>
<name>A0A811JVV9_9BILA</name>
<organism evidence="3 4">
    <name type="scientific">Bursaphelenchus okinawaensis</name>
    <dbReference type="NCBI Taxonomy" id="465554"/>
    <lineage>
        <taxon>Eukaryota</taxon>
        <taxon>Metazoa</taxon>
        <taxon>Ecdysozoa</taxon>
        <taxon>Nematoda</taxon>
        <taxon>Chromadorea</taxon>
        <taxon>Rhabditida</taxon>
        <taxon>Tylenchina</taxon>
        <taxon>Tylenchomorpha</taxon>
        <taxon>Aphelenchoidea</taxon>
        <taxon>Aphelenchoididae</taxon>
        <taxon>Bursaphelenchus</taxon>
    </lineage>
</organism>
<dbReference type="EMBL" id="CAJFDH010000001">
    <property type="protein sequence ID" value="CAD5207264.1"/>
    <property type="molecule type" value="Genomic_DNA"/>
</dbReference>
<accession>A0A811JVV9</accession>
<dbReference type="AlphaFoldDB" id="A0A811JVV9"/>
<dbReference type="EMBL" id="CAJFCW020000001">
    <property type="protein sequence ID" value="CAG9084996.1"/>
    <property type="molecule type" value="Genomic_DNA"/>
</dbReference>
<keyword evidence="4" id="KW-1185">Reference proteome</keyword>
<gene>
    <name evidence="3" type="ORF">BOKJ2_LOCUS1948</name>
</gene>
<dbReference type="Proteomes" id="UP000783686">
    <property type="component" value="Unassembled WGS sequence"/>
</dbReference>
<evidence type="ECO:0000313" key="4">
    <source>
        <dbReference type="Proteomes" id="UP000614601"/>
    </source>
</evidence>
<protein>
    <submittedName>
        <fullName evidence="3">Uncharacterized protein</fullName>
    </submittedName>
</protein>
<feature type="region of interest" description="Disordered" evidence="1">
    <location>
        <begin position="216"/>
        <end position="248"/>
    </location>
</feature>
<evidence type="ECO:0000256" key="1">
    <source>
        <dbReference type="SAM" id="MobiDB-lite"/>
    </source>
</evidence>
<keyword evidence="2" id="KW-0472">Membrane</keyword>